<evidence type="ECO:0000313" key="2">
    <source>
        <dbReference type="Proteomes" id="UP000186922"/>
    </source>
</evidence>
<organism evidence="1 2">
    <name type="scientific">Ramazzottius varieornatus</name>
    <name type="common">Water bear</name>
    <name type="synonym">Tardigrade</name>
    <dbReference type="NCBI Taxonomy" id="947166"/>
    <lineage>
        <taxon>Eukaryota</taxon>
        <taxon>Metazoa</taxon>
        <taxon>Ecdysozoa</taxon>
        <taxon>Tardigrada</taxon>
        <taxon>Eutardigrada</taxon>
        <taxon>Parachela</taxon>
        <taxon>Hypsibioidea</taxon>
        <taxon>Ramazzottiidae</taxon>
        <taxon>Ramazzottius</taxon>
    </lineage>
</organism>
<comment type="caution">
    <text evidence="1">The sequence shown here is derived from an EMBL/GenBank/DDBJ whole genome shotgun (WGS) entry which is preliminary data.</text>
</comment>
<gene>
    <name evidence="1" type="primary">RvY_03970-1</name>
    <name evidence="1" type="synonym">RvY_03970.1</name>
    <name evidence="1" type="ORF">RvY_03970</name>
</gene>
<dbReference type="EMBL" id="BDGG01000002">
    <property type="protein sequence ID" value="GAU91777.1"/>
    <property type="molecule type" value="Genomic_DNA"/>
</dbReference>
<proteinExistence type="predicted"/>
<sequence>MSTSLAKIPMRSTVEDLVSSGWTEGNDADETRLYPDALYVCGKLFSPDVPTCLGTPLMAKS</sequence>
<keyword evidence="2" id="KW-1185">Reference proteome</keyword>
<protein>
    <submittedName>
        <fullName evidence="1">Uncharacterized protein</fullName>
    </submittedName>
</protein>
<reference evidence="1 2" key="1">
    <citation type="journal article" date="2016" name="Nat. Commun.">
        <title>Extremotolerant tardigrade genome and improved radiotolerance of human cultured cells by tardigrade-unique protein.</title>
        <authorList>
            <person name="Hashimoto T."/>
            <person name="Horikawa D.D."/>
            <person name="Saito Y."/>
            <person name="Kuwahara H."/>
            <person name="Kozuka-Hata H."/>
            <person name="Shin-I T."/>
            <person name="Minakuchi Y."/>
            <person name="Ohishi K."/>
            <person name="Motoyama A."/>
            <person name="Aizu T."/>
            <person name="Enomoto A."/>
            <person name="Kondo K."/>
            <person name="Tanaka S."/>
            <person name="Hara Y."/>
            <person name="Koshikawa S."/>
            <person name="Sagara H."/>
            <person name="Miura T."/>
            <person name="Yokobori S."/>
            <person name="Miyagawa K."/>
            <person name="Suzuki Y."/>
            <person name="Kubo T."/>
            <person name="Oyama M."/>
            <person name="Kohara Y."/>
            <person name="Fujiyama A."/>
            <person name="Arakawa K."/>
            <person name="Katayama T."/>
            <person name="Toyoda A."/>
            <person name="Kunieda T."/>
        </authorList>
    </citation>
    <scope>NUCLEOTIDE SEQUENCE [LARGE SCALE GENOMIC DNA]</scope>
    <source>
        <strain evidence="1 2">YOKOZUNA-1</strain>
    </source>
</reference>
<evidence type="ECO:0000313" key="1">
    <source>
        <dbReference type="EMBL" id="GAU91777.1"/>
    </source>
</evidence>
<dbReference type="Proteomes" id="UP000186922">
    <property type="component" value="Unassembled WGS sequence"/>
</dbReference>
<accession>A0A1D1UWY6</accession>
<name>A0A1D1UWY6_RAMVA</name>
<dbReference type="AlphaFoldDB" id="A0A1D1UWY6"/>